<dbReference type="EMBL" id="CAJZAF010000065">
    <property type="protein sequence ID" value="CAG9187294.1"/>
    <property type="molecule type" value="Genomic_DNA"/>
</dbReference>
<keyword evidence="1" id="KW-0812">Transmembrane</keyword>
<keyword evidence="1" id="KW-1133">Transmembrane helix</keyword>
<comment type="caution">
    <text evidence="2">The sequence shown here is derived from an EMBL/GenBank/DDBJ whole genome shotgun (WGS) entry which is preliminary data.</text>
</comment>
<dbReference type="InterPro" id="IPR036259">
    <property type="entry name" value="MFS_trans_sf"/>
</dbReference>
<reference evidence="2 3" key="1">
    <citation type="submission" date="2021-08" db="EMBL/GenBank/DDBJ databases">
        <authorList>
            <person name="Peeters C."/>
        </authorList>
    </citation>
    <scope>NUCLEOTIDE SEQUENCE [LARGE SCALE GENOMIC DNA]</scope>
    <source>
        <strain evidence="2 3">LMG 23994</strain>
    </source>
</reference>
<protein>
    <submittedName>
        <fullName evidence="2">Uncharacterized protein</fullName>
    </submittedName>
</protein>
<organism evidence="2 3">
    <name type="scientific">Cupriavidus pinatubonensis</name>
    <dbReference type="NCBI Taxonomy" id="248026"/>
    <lineage>
        <taxon>Bacteria</taxon>
        <taxon>Pseudomonadati</taxon>
        <taxon>Pseudomonadota</taxon>
        <taxon>Betaproteobacteria</taxon>
        <taxon>Burkholderiales</taxon>
        <taxon>Burkholderiaceae</taxon>
        <taxon>Cupriavidus</taxon>
    </lineage>
</organism>
<evidence type="ECO:0000256" key="1">
    <source>
        <dbReference type="SAM" id="Phobius"/>
    </source>
</evidence>
<proteinExistence type="predicted"/>
<evidence type="ECO:0000313" key="2">
    <source>
        <dbReference type="EMBL" id="CAG9187294.1"/>
    </source>
</evidence>
<gene>
    <name evidence="2" type="ORF">LMG23994_06739</name>
</gene>
<evidence type="ECO:0000313" key="3">
    <source>
        <dbReference type="Proteomes" id="UP000701702"/>
    </source>
</evidence>
<keyword evidence="1" id="KW-0472">Membrane</keyword>
<keyword evidence="3" id="KW-1185">Reference proteome</keyword>
<feature type="transmembrane region" description="Helical" evidence="1">
    <location>
        <begin position="12"/>
        <end position="31"/>
    </location>
</feature>
<dbReference type="SUPFAM" id="SSF103473">
    <property type="entry name" value="MFS general substrate transporter"/>
    <property type="match status" value="1"/>
</dbReference>
<sequence length="94" mass="10733">MAEGLRDTEQDRLRMTVFAWALALATGLNYFDNAMFGFFTRHIAGGINASPDEPVWASTAYAMTSVLGIRQQQWWVERVGYRRYLGFSPRRPVA</sequence>
<accession>A0ABN7ZN45</accession>
<dbReference type="Proteomes" id="UP000701702">
    <property type="component" value="Unassembled WGS sequence"/>
</dbReference>
<name>A0ABN7ZN45_9BURK</name>